<organism evidence="1">
    <name type="scientific">marine sediment metagenome</name>
    <dbReference type="NCBI Taxonomy" id="412755"/>
    <lineage>
        <taxon>unclassified sequences</taxon>
        <taxon>metagenomes</taxon>
        <taxon>ecological metagenomes</taxon>
    </lineage>
</organism>
<gene>
    <name evidence="1" type="ORF">S01H1_06364</name>
</gene>
<dbReference type="EMBL" id="BARS01003291">
    <property type="protein sequence ID" value="GAF80575.1"/>
    <property type="molecule type" value="Genomic_DNA"/>
</dbReference>
<dbReference type="AlphaFoldDB" id="X0TWT0"/>
<comment type="caution">
    <text evidence="1">The sequence shown here is derived from an EMBL/GenBank/DDBJ whole genome shotgun (WGS) entry which is preliminary data.</text>
</comment>
<protein>
    <submittedName>
        <fullName evidence="1">Uncharacterized protein</fullName>
    </submittedName>
</protein>
<proteinExistence type="predicted"/>
<reference evidence="1" key="1">
    <citation type="journal article" date="2014" name="Front. Microbiol.">
        <title>High frequency of phylogenetically diverse reductive dehalogenase-homologous genes in deep subseafloor sedimentary metagenomes.</title>
        <authorList>
            <person name="Kawai M."/>
            <person name="Futagami T."/>
            <person name="Toyoda A."/>
            <person name="Takaki Y."/>
            <person name="Nishi S."/>
            <person name="Hori S."/>
            <person name="Arai W."/>
            <person name="Tsubouchi T."/>
            <person name="Morono Y."/>
            <person name="Uchiyama I."/>
            <person name="Ito T."/>
            <person name="Fujiyama A."/>
            <person name="Inagaki F."/>
            <person name="Takami H."/>
        </authorList>
    </citation>
    <scope>NUCLEOTIDE SEQUENCE</scope>
    <source>
        <strain evidence="1">Expedition CK06-06</strain>
    </source>
</reference>
<name>X0TWT0_9ZZZZ</name>
<accession>X0TWT0</accession>
<evidence type="ECO:0000313" key="1">
    <source>
        <dbReference type="EMBL" id="GAF80575.1"/>
    </source>
</evidence>
<sequence length="69" mass="7723">MYACLKCGKIHSGKLSIEIRHQEASRGSGPGPGGFRVEGYPEAWFKESYFVCTNCNQKQVVISEKQKEV</sequence>